<dbReference type="Proteomes" id="UP001188597">
    <property type="component" value="Unassembled WGS sequence"/>
</dbReference>
<comment type="caution">
    <text evidence="1">The sequence shown here is derived from an EMBL/GenBank/DDBJ whole genome shotgun (WGS) entry which is preliminary data.</text>
</comment>
<evidence type="ECO:0000313" key="2">
    <source>
        <dbReference type="Proteomes" id="UP001188597"/>
    </source>
</evidence>
<organism evidence="1 2">
    <name type="scientific">Escallonia herrerae</name>
    <dbReference type="NCBI Taxonomy" id="1293975"/>
    <lineage>
        <taxon>Eukaryota</taxon>
        <taxon>Viridiplantae</taxon>
        <taxon>Streptophyta</taxon>
        <taxon>Embryophyta</taxon>
        <taxon>Tracheophyta</taxon>
        <taxon>Spermatophyta</taxon>
        <taxon>Magnoliopsida</taxon>
        <taxon>eudicotyledons</taxon>
        <taxon>Gunneridae</taxon>
        <taxon>Pentapetalae</taxon>
        <taxon>asterids</taxon>
        <taxon>campanulids</taxon>
        <taxon>Escalloniales</taxon>
        <taxon>Escalloniaceae</taxon>
        <taxon>Escallonia</taxon>
    </lineage>
</organism>
<reference evidence="1" key="1">
    <citation type="submission" date="2022-12" db="EMBL/GenBank/DDBJ databases">
        <title>Draft genome assemblies for two species of Escallonia (Escalloniales).</title>
        <authorList>
            <person name="Chanderbali A."/>
            <person name="Dervinis C."/>
            <person name="Anghel I."/>
            <person name="Soltis D."/>
            <person name="Soltis P."/>
            <person name="Zapata F."/>
        </authorList>
    </citation>
    <scope>NUCLEOTIDE SEQUENCE</scope>
    <source>
        <strain evidence="1">UCBG64.0493</strain>
        <tissue evidence="1">Leaf</tissue>
    </source>
</reference>
<protein>
    <submittedName>
        <fullName evidence="1">Uncharacterized protein</fullName>
    </submittedName>
</protein>
<gene>
    <name evidence="1" type="ORF">RJ639_006045</name>
</gene>
<proteinExistence type="predicted"/>
<dbReference type="AlphaFoldDB" id="A0AA89AU21"/>
<keyword evidence="2" id="KW-1185">Reference proteome</keyword>
<name>A0AA89AU21_9ASTE</name>
<evidence type="ECO:0000313" key="1">
    <source>
        <dbReference type="EMBL" id="KAK3015257.1"/>
    </source>
</evidence>
<accession>A0AA89AU21</accession>
<sequence>MASINLLQLQEASAGEGAGIEIRSASKPVLVSSVGGGFDGSVVAVLQVGCWYVMLGLGCGCDDLVVVVRVKVVAVRIYGTLARLDGGYEMIGGGCTIVWWLRWNWLWEGLGGGLLWWQLAAAEVDQVCLDRLKSESCNASGTKACREKMRRDKLNERHDIVFSPT</sequence>
<dbReference type="EMBL" id="JAVXUP010001158">
    <property type="protein sequence ID" value="KAK3015257.1"/>
    <property type="molecule type" value="Genomic_DNA"/>
</dbReference>